<gene>
    <name evidence="2" type="ORF">HJG40_12130</name>
</gene>
<sequence>MWLKLLAQTKLQGTDATLLNNNLQLSPTQMAQYWRDLGWLRQIKTYRIHRQSKSWQTHCWWRYPAGRWPSPPRELIVRAQREATGNISFPHTVMTSLEIASSFICNDTPMQIILFHLDTQRILTSAEMQRIQAGLTLLHSRLEIEYPFHPELSPADLRIAQLLVNGIGQSQIALQLGQSESTIRSRIAALCRRHGVPNRRMLLVRLLRTIGSKKQIATSSFGATSDRSEQHA</sequence>
<dbReference type="Gene3D" id="1.10.10.10">
    <property type="entry name" value="Winged helix-like DNA-binding domain superfamily/Winged helix DNA-binding domain"/>
    <property type="match status" value="1"/>
</dbReference>
<name>A0ABS5ZSY7_9PROT</name>
<dbReference type="EMBL" id="JABELD010000106">
    <property type="protein sequence ID" value="MBU2739515.1"/>
    <property type="molecule type" value="Genomic_DNA"/>
</dbReference>
<evidence type="ECO:0000313" key="2">
    <source>
        <dbReference type="EMBL" id="MBU2739515.1"/>
    </source>
</evidence>
<evidence type="ECO:0000259" key="1">
    <source>
        <dbReference type="SMART" id="SM00421"/>
    </source>
</evidence>
<dbReference type="GO" id="GO:0003677">
    <property type="term" value="F:DNA binding"/>
    <property type="evidence" value="ECO:0007669"/>
    <property type="project" value="UniProtKB-KW"/>
</dbReference>
<feature type="domain" description="HTH luxR-type" evidence="1">
    <location>
        <begin position="149"/>
        <end position="206"/>
    </location>
</feature>
<dbReference type="Proteomes" id="UP001197028">
    <property type="component" value="Unassembled WGS sequence"/>
</dbReference>
<accession>A0ABS5ZSY7</accession>
<protein>
    <submittedName>
        <fullName evidence="2">DNA-binding response regulator</fullName>
    </submittedName>
</protein>
<keyword evidence="2" id="KW-0238">DNA-binding</keyword>
<dbReference type="SMART" id="SM00421">
    <property type="entry name" value="HTH_LUXR"/>
    <property type="match status" value="1"/>
</dbReference>
<organism evidence="2 3">
    <name type="scientific">Acidithiobacillus concretivorus</name>
    <dbReference type="NCBI Taxonomy" id="3063952"/>
    <lineage>
        <taxon>Bacteria</taxon>
        <taxon>Pseudomonadati</taxon>
        <taxon>Pseudomonadota</taxon>
        <taxon>Acidithiobacillia</taxon>
        <taxon>Acidithiobacillales</taxon>
        <taxon>Acidithiobacillaceae</taxon>
        <taxon>Acidithiobacillus</taxon>
    </lineage>
</organism>
<dbReference type="SUPFAM" id="SSF46894">
    <property type="entry name" value="C-terminal effector domain of the bipartite response regulators"/>
    <property type="match status" value="1"/>
</dbReference>
<reference evidence="2 3" key="1">
    <citation type="journal article" date="2021" name="ISME J.">
        <title>Genomic evolution of the class Acidithiobacillia: deep-branching Proteobacteria living in extreme acidic conditions.</title>
        <authorList>
            <person name="Moya-Beltran A."/>
            <person name="Beard S."/>
            <person name="Rojas-Villalobos C."/>
            <person name="Issotta F."/>
            <person name="Gallardo Y."/>
            <person name="Ulloa R."/>
            <person name="Giaveno A."/>
            <person name="Degli Esposti M."/>
            <person name="Johnson D.B."/>
            <person name="Quatrini R."/>
        </authorList>
    </citation>
    <scope>NUCLEOTIDE SEQUENCE [LARGE SCALE GENOMIC DNA]</scope>
    <source>
        <strain evidence="2 3">ATCC 19703</strain>
    </source>
</reference>
<dbReference type="InterPro" id="IPR000792">
    <property type="entry name" value="Tscrpt_reg_LuxR_C"/>
</dbReference>
<evidence type="ECO:0000313" key="3">
    <source>
        <dbReference type="Proteomes" id="UP001197028"/>
    </source>
</evidence>
<keyword evidence="3" id="KW-1185">Reference proteome</keyword>
<proteinExistence type="predicted"/>
<dbReference type="RefSeq" id="WP_215864419.1">
    <property type="nucleotide sequence ID" value="NZ_JABELD010000106.1"/>
</dbReference>
<comment type="caution">
    <text evidence="2">The sequence shown here is derived from an EMBL/GenBank/DDBJ whole genome shotgun (WGS) entry which is preliminary data.</text>
</comment>
<dbReference type="InterPro" id="IPR036388">
    <property type="entry name" value="WH-like_DNA-bd_sf"/>
</dbReference>
<dbReference type="InterPro" id="IPR016032">
    <property type="entry name" value="Sig_transdc_resp-reg_C-effctor"/>
</dbReference>